<organism evidence="5 6">
    <name type="scientific">Peloplasma aerotolerans</name>
    <dbReference type="NCBI Taxonomy" id="3044389"/>
    <lineage>
        <taxon>Bacteria</taxon>
        <taxon>Bacillati</taxon>
        <taxon>Mycoplasmatota</taxon>
        <taxon>Mollicutes</taxon>
        <taxon>Acholeplasmatales</taxon>
        <taxon>Acholeplasmataceae</taxon>
        <taxon>Peloplasma</taxon>
    </lineage>
</organism>
<dbReference type="GO" id="GO:0006813">
    <property type="term" value="P:potassium ion transport"/>
    <property type="evidence" value="ECO:0007669"/>
    <property type="project" value="InterPro"/>
</dbReference>
<evidence type="ECO:0000313" key="5">
    <source>
        <dbReference type="EMBL" id="MDI6453005.1"/>
    </source>
</evidence>
<dbReference type="EMBL" id="JASCXW010000015">
    <property type="protein sequence ID" value="MDI6453005.1"/>
    <property type="molecule type" value="Genomic_DNA"/>
</dbReference>
<evidence type="ECO:0000256" key="1">
    <source>
        <dbReference type="ARBA" id="ARBA00022448"/>
    </source>
</evidence>
<evidence type="ECO:0000259" key="3">
    <source>
        <dbReference type="PROSITE" id="PS51201"/>
    </source>
</evidence>
<dbReference type="InterPro" id="IPR036291">
    <property type="entry name" value="NAD(P)-bd_dom_sf"/>
</dbReference>
<dbReference type="GO" id="GO:0008324">
    <property type="term" value="F:monoatomic cation transmembrane transporter activity"/>
    <property type="evidence" value="ECO:0007669"/>
    <property type="project" value="InterPro"/>
</dbReference>
<dbReference type="InterPro" id="IPR050721">
    <property type="entry name" value="Trk_Ktr_HKT_K-transport"/>
</dbReference>
<dbReference type="Gene3D" id="3.40.50.720">
    <property type="entry name" value="NAD(P)-binding Rossmann-like Domain"/>
    <property type="match status" value="1"/>
</dbReference>
<proteinExistence type="predicted"/>
<dbReference type="InterPro" id="IPR006037">
    <property type="entry name" value="RCK_C"/>
</dbReference>
<reference evidence="5" key="1">
    <citation type="submission" date="2023-05" db="EMBL/GenBank/DDBJ databases">
        <title>Mariniplasma microaerophilum sp. nov., a novel anaerobic mollicute isolated from terrestrial mud volcano, Taman Peninsula, Russia.</title>
        <authorList>
            <person name="Khomyakova M.A."/>
            <person name="Merkel A.Y."/>
            <person name="Slobodkin A.I."/>
        </authorList>
    </citation>
    <scope>NUCLEOTIDE SEQUENCE</scope>
    <source>
        <strain evidence="5">M4Ah</strain>
    </source>
</reference>
<dbReference type="SUPFAM" id="SSF51735">
    <property type="entry name" value="NAD(P)-binding Rossmann-fold domains"/>
    <property type="match status" value="1"/>
</dbReference>
<comment type="caution">
    <text evidence="5">The sequence shown here is derived from an EMBL/GenBank/DDBJ whole genome shotgun (WGS) entry which is preliminary data.</text>
</comment>
<dbReference type="SUPFAM" id="SSF116726">
    <property type="entry name" value="TrkA C-terminal domain-like"/>
    <property type="match status" value="1"/>
</dbReference>
<feature type="domain" description="RCK N-terminal" evidence="3">
    <location>
        <begin position="1"/>
        <end position="117"/>
    </location>
</feature>
<gene>
    <name evidence="5" type="ORF">QJ521_05480</name>
</gene>
<dbReference type="InterPro" id="IPR003148">
    <property type="entry name" value="RCK_N"/>
</dbReference>
<dbReference type="PANTHER" id="PTHR43833:SF5">
    <property type="entry name" value="TRK SYSTEM POTASSIUM UPTAKE PROTEIN TRKA"/>
    <property type="match status" value="1"/>
</dbReference>
<keyword evidence="2" id="KW-0406">Ion transport</keyword>
<dbReference type="Pfam" id="PF02080">
    <property type="entry name" value="TrkA_C"/>
    <property type="match status" value="1"/>
</dbReference>
<dbReference type="PANTHER" id="PTHR43833">
    <property type="entry name" value="POTASSIUM CHANNEL PROTEIN 2-RELATED-RELATED"/>
    <property type="match status" value="1"/>
</dbReference>
<keyword evidence="6" id="KW-1185">Reference proteome</keyword>
<dbReference type="Gene3D" id="3.30.70.1450">
    <property type="entry name" value="Regulator of K+ conductance, C-terminal domain"/>
    <property type="match status" value="1"/>
</dbReference>
<name>A0AAW6U8A9_9MOLU</name>
<dbReference type="InterPro" id="IPR036721">
    <property type="entry name" value="RCK_C_sf"/>
</dbReference>
<dbReference type="PROSITE" id="PS51202">
    <property type="entry name" value="RCK_C"/>
    <property type="match status" value="1"/>
</dbReference>
<dbReference type="PROSITE" id="PS51201">
    <property type="entry name" value="RCK_N"/>
    <property type="match status" value="1"/>
</dbReference>
<evidence type="ECO:0000259" key="4">
    <source>
        <dbReference type="PROSITE" id="PS51202"/>
    </source>
</evidence>
<evidence type="ECO:0000256" key="2">
    <source>
        <dbReference type="ARBA" id="ARBA00023065"/>
    </source>
</evidence>
<dbReference type="Proteomes" id="UP001431532">
    <property type="component" value="Unassembled WGS sequence"/>
</dbReference>
<keyword evidence="1" id="KW-0813">Transport</keyword>
<feature type="domain" description="RCK C-terminal" evidence="4">
    <location>
        <begin position="137"/>
        <end position="218"/>
    </location>
</feature>
<dbReference type="AlphaFoldDB" id="A0AAW6U8A9"/>
<dbReference type="Pfam" id="PF02254">
    <property type="entry name" value="TrkA_N"/>
    <property type="match status" value="1"/>
</dbReference>
<dbReference type="RefSeq" id="WP_282839432.1">
    <property type="nucleotide sequence ID" value="NZ_JASCXW010000015.1"/>
</dbReference>
<protein>
    <submittedName>
        <fullName evidence="5">NAD-binding protein</fullName>
    </submittedName>
</protein>
<evidence type="ECO:0000313" key="6">
    <source>
        <dbReference type="Proteomes" id="UP001431532"/>
    </source>
</evidence>
<accession>A0AAW6U8A9</accession>
<sequence>MKIVITGGKHEADFIVKMLKEEHHQLIVINQDREFAEYISSNNDIPVFPGDPTKAYCLSDAEADNADVLLALSDNDTDNYITCITAKRLFNIKKTVSKVRNPKNVELFKKLGIDSVISSTYLLAQTILNESSVENIIKTLSIEDEKIVMLELGVEEDFALVNKRVMDIQFPRNINIGCIFRDPHVIIPKGDTVVRSGDKLIIISTPSEQDEIIEFIQKRR</sequence>